<dbReference type="EMBL" id="JAEHFW010000002">
    <property type="protein sequence ID" value="MBK0380070.1"/>
    <property type="molecule type" value="Genomic_DNA"/>
</dbReference>
<feature type="transmembrane region" description="Helical" evidence="4">
    <location>
        <begin position="103"/>
        <end position="125"/>
    </location>
</feature>
<feature type="transmembrane region" description="Helical" evidence="4">
    <location>
        <begin position="168"/>
        <end position="189"/>
    </location>
</feature>
<evidence type="ECO:0000256" key="4">
    <source>
        <dbReference type="SAM" id="Phobius"/>
    </source>
</evidence>
<evidence type="ECO:0000259" key="5">
    <source>
        <dbReference type="PROSITE" id="PS50043"/>
    </source>
</evidence>
<dbReference type="InterPro" id="IPR036388">
    <property type="entry name" value="WH-like_DNA-bd_sf"/>
</dbReference>
<dbReference type="Pfam" id="PF00196">
    <property type="entry name" value="GerE"/>
    <property type="match status" value="1"/>
</dbReference>
<proteinExistence type="predicted"/>
<keyword evidence="7" id="KW-1185">Reference proteome</keyword>
<evidence type="ECO:0000313" key="6">
    <source>
        <dbReference type="EMBL" id="MBK0380070.1"/>
    </source>
</evidence>
<evidence type="ECO:0000256" key="3">
    <source>
        <dbReference type="ARBA" id="ARBA00023163"/>
    </source>
</evidence>
<dbReference type="Gene3D" id="1.10.10.10">
    <property type="entry name" value="Winged helix-like DNA-binding domain superfamily/Winged helix DNA-binding domain"/>
    <property type="match status" value="1"/>
</dbReference>
<keyword evidence="4" id="KW-0812">Transmembrane</keyword>
<dbReference type="SUPFAM" id="SSF46894">
    <property type="entry name" value="C-terminal effector domain of the bipartite response regulators"/>
    <property type="match status" value="1"/>
</dbReference>
<keyword evidence="4" id="KW-1133">Transmembrane helix</keyword>
<feature type="transmembrane region" description="Helical" evidence="4">
    <location>
        <begin position="6"/>
        <end position="29"/>
    </location>
</feature>
<dbReference type="PANTHER" id="PTHR44688">
    <property type="entry name" value="DNA-BINDING TRANSCRIPTIONAL ACTIVATOR DEVR_DOSR"/>
    <property type="match status" value="1"/>
</dbReference>
<name>A0A934PVB0_9SPHI</name>
<feature type="transmembrane region" description="Helical" evidence="4">
    <location>
        <begin position="137"/>
        <end position="156"/>
    </location>
</feature>
<gene>
    <name evidence="6" type="ORF">I5M19_12170</name>
</gene>
<keyword evidence="2" id="KW-0238">DNA-binding</keyword>
<keyword evidence="4" id="KW-0472">Membrane</keyword>
<keyword evidence="3" id="KW-0804">Transcription</keyword>
<evidence type="ECO:0000313" key="7">
    <source>
        <dbReference type="Proteomes" id="UP000613193"/>
    </source>
</evidence>
<dbReference type="RefSeq" id="WP_200066601.1">
    <property type="nucleotide sequence ID" value="NZ_JAEHFW010000002.1"/>
</dbReference>
<keyword evidence="1" id="KW-0805">Transcription regulation</keyword>
<feature type="transmembrane region" description="Helical" evidence="4">
    <location>
        <begin position="41"/>
        <end position="59"/>
    </location>
</feature>
<dbReference type="Proteomes" id="UP000613193">
    <property type="component" value="Unassembled WGS sequence"/>
</dbReference>
<organism evidence="6 7">
    <name type="scientific">Mucilaginibacter segetis</name>
    <dbReference type="NCBI Taxonomy" id="2793071"/>
    <lineage>
        <taxon>Bacteria</taxon>
        <taxon>Pseudomonadati</taxon>
        <taxon>Bacteroidota</taxon>
        <taxon>Sphingobacteriia</taxon>
        <taxon>Sphingobacteriales</taxon>
        <taxon>Sphingobacteriaceae</taxon>
        <taxon>Mucilaginibacter</taxon>
    </lineage>
</organism>
<evidence type="ECO:0000256" key="2">
    <source>
        <dbReference type="ARBA" id="ARBA00023125"/>
    </source>
</evidence>
<dbReference type="PANTHER" id="PTHR44688:SF16">
    <property type="entry name" value="DNA-BINDING TRANSCRIPTIONAL ACTIVATOR DEVR_DOSR"/>
    <property type="match status" value="1"/>
</dbReference>
<dbReference type="SMART" id="SM00421">
    <property type="entry name" value="HTH_LUXR"/>
    <property type="match status" value="1"/>
</dbReference>
<dbReference type="PRINTS" id="PR00038">
    <property type="entry name" value="HTHLUXR"/>
</dbReference>
<protein>
    <submittedName>
        <fullName evidence="6">LuxR family transcriptional regulator</fullName>
    </submittedName>
</protein>
<dbReference type="PROSITE" id="PS50043">
    <property type="entry name" value="HTH_LUXR_2"/>
    <property type="match status" value="1"/>
</dbReference>
<accession>A0A934PVB0</accession>
<dbReference type="GO" id="GO:0003677">
    <property type="term" value="F:DNA binding"/>
    <property type="evidence" value="ECO:0007669"/>
    <property type="project" value="UniProtKB-KW"/>
</dbReference>
<reference evidence="6" key="1">
    <citation type="submission" date="2020-12" db="EMBL/GenBank/DDBJ databases">
        <title>Bacterial novel species Mucilaginibacter sp. SD-g isolated from soil.</title>
        <authorList>
            <person name="Jung H.-Y."/>
        </authorList>
    </citation>
    <scope>NUCLEOTIDE SEQUENCE</scope>
    <source>
        <strain evidence="6">SD-g</strain>
    </source>
</reference>
<comment type="caution">
    <text evidence="6">The sequence shown here is derived from an EMBL/GenBank/DDBJ whole genome shotgun (WGS) entry which is preliminary data.</text>
</comment>
<feature type="transmembrane region" description="Helical" evidence="4">
    <location>
        <begin position="195"/>
        <end position="217"/>
    </location>
</feature>
<dbReference type="InterPro" id="IPR016032">
    <property type="entry name" value="Sig_transdc_resp-reg_C-effctor"/>
</dbReference>
<feature type="domain" description="HTH luxR-type" evidence="5">
    <location>
        <begin position="243"/>
        <end position="308"/>
    </location>
</feature>
<feature type="transmembrane region" description="Helical" evidence="4">
    <location>
        <begin position="74"/>
        <end position="91"/>
    </location>
</feature>
<evidence type="ECO:0000256" key="1">
    <source>
        <dbReference type="ARBA" id="ARBA00023015"/>
    </source>
</evidence>
<dbReference type="CDD" id="cd06170">
    <property type="entry name" value="LuxR_C_like"/>
    <property type="match status" value="1"/>
</dbReference>
<dbReference type="PROSITE" id="PS00622">
    <property type="entry name" value="HTH_LUXR_1"/>
    <property type="match status" value="1"/>
</dbReference>
<dbReference type="InterPro" id="IPR000792">
    <property type="entry name" value="Tscrpt_reg_LuxR_C"/>
</dbReference>
<dbReference type="AlphaFoldDB" id="A0A934PVB0"/>
<sequence length="309" mass="36293">MLVFGTQIHIVTAIFIGLEILMFIFQLASYFYWPKDKNREWYLLLLFLMLLYNITGGLFPDPLIKIPINIQEMIAYGTGFLMASYFPFYFYKAFELKTLRWHALFGVPLFLILPYIIFFVIIYAINGELNVDIRFGMIVPFIYAIVLLWVIFWAIRHKYKTERDKNQYLEEIAMHCAVTPWLALAFFGLVEESQLIEVLCTNTGIIVITALFIARSVSNARQEFKKKIHEVNIEGIKPDEFLANCLHYGLTRTEILIVQKIYKGMRNSDIANNMFISEETVKKHIQNTFRKTNVQNRATLIHKLQNHHK</sequence>
<dbReference type="GO" id="GO:0006355">
    <property type="term" value="P:regulation of DNA-templated transcription"/>
    <property type="evidence" value="ECO:0007669"/>
    <property type="project" value="InterPro"/>
</dbReference>